<comment type="caution">
    <text evidence="2">The sequence shown here is derived from an EMBL/GenBank/DDBJ whole genome shotgun (WGS) entry which is preliminary data.</text>
</comment>
<dbReference type="Pfam" id="PF00004">
    <property type="entry name" value="AAA"/>
    <property type="match status" value="1"/>
</dbReference>
<dbReference type="InterPro" id="IPR050304">
    <property type="entry name" value="MT-severing_AAA_ATPase"/>
</dbReference>
<dbReference type="CDD" id="cd19481">
    <property type="entry name" value="RecA-like_protease"/>
    <property type="match status" value="1"/>
</dbReference>
<feature type="domain" description="AAA+ ATPase" evidence="1">
    <location>
        <begin position="338"/>
        <end position="477"/>
    </location>
</feature>
<dbReference type="RefSeq" id="WP_115949222.1">
    <property type="nucleotide sequence ID" value="NZ_QNVS01000007.1"/>
</dbReference>
<dbReference type="SMART" id="SM00382">
    <property type="entry name" value="AAA"/>
    <property type="match status" value="1"/>
</dbReference>
<dbReference type="InterPro" id="IPR027417">
    <property type="entry name" value="P-loop_NTPase"/>
</dbReference>
<keyword evidence="3" id="KW-1185">Reference proteome</keyword>
<dbReference type="AlphaFoldDB" id="A0A3D9BRX8"/>
<accession>A0A3D9BRX8</accession>
<evidence type="ECO:0000259" key="1">
    <source>
        <dbReference type="SMART" id="SM00382"/>
    </source>
</evidence>
<dbReference type="PANTHER" id="PTHR23074:SF83">
    <property type="entry name" value="VACUOLAR PROTEIN SORTING-ASSOCIATED PROTEIN 4A"/>
    <property type="match status" value="1"/>
</dbReference>
<dbReference type="EMBL" id="QNVS01000007">
    <property type="protein sequence ID" value="REC56278.1"/>
    <property type="molecule type" value="Genomic_DNA"/>
</dbReference>
<dbReference type="SUPFAM" id="SSF52540">
    <property type="entry name" value="P-loop containing nucleoside triphosphate hydrolases"/>
    <property type="match status" value="1"/>
</dbReference>
<sequence length="557" mass="64819">MEITTKKQILENIGKVYEKAKACHLEESFFKSIEAELDSLSQYFKTTEMQTFFIAMVFTFNYKGDTADLNILSDYFSCNPLRMLEFHDELENLCEKGFFHKEKSKRRLKIAGAGDQYTVEEKITQAVLQGLPLPQIKTNNVSSITDLLEQIYDLGTKRDEDIISTMTLFRETEFHIEKNMHLPLIKRISQFEFRIQETYLFLYLIWKTISGIETTDIGRALEGIYDMKQVRFDEMQKLISEEHILVKNKWVEIVPADFFNDTEMKLTDVSLQFLNDCDIKLFVKKKKQNNVIEPSDIIQRELIFDLEEMKQLETLKNLLQEEKFVETQKRLKEKGLPEGITVLLHGQPGTGKTEVVNQLAKATNRQIMKIDISQTKSKWFGESEKIIKRIFTDYQTFSKDCDQTPILLFNEADAIISKRKELNSSNVAQTENALQNIILEELENFQGILMATTNLAENLDSAFDRRFLFKIVFQKPSTEVRAKIWKSKIATLRSWQYNNLAEKFDFSGGQIDNIIRKIEIQQIINNVPMNLENIVSFCNEEMIIPQSCAIGFNNSKN</sequence>
<dbReference type="Gene3D" id="3.40.50.300">
    <property type="entry name" value="P-loop containing nucleotide triphosphate hydrolases"/>
    <property type="match status" value="1"/>
</dbReference>
<proteinExistence type="predicted"/>
<dbReference type="InterPro" id="IPR003593">
    <property type="entry name" value="AAA+_ATPase"/>
</dbReference>
<dbReference type="GO" id="GO:0016887">
    <property type="term" value="F:ATP hydrolysis activity"/>
    <property type="evidence" value="ECO:0007669"/>
    <property type="project" value="InterPro"/>
</dbReference>
<dbReference type="GO" id="GO:0005524">
    <property type="term" value="F:ATP binding"/>
    <property type="evidence" value="ECO:0007669"/>
    <property type="project" value="InterPro"/>
</dbReference>
<reference evidence="2 3" key="1">
    <citation type="journal article" date="2006" name="Int. J. Syst. Evol. Microbiol.">
        <title>Chryseobacterium piscium sp. nov., isolated from fish of the South Atlantic Ocean off South Africa.</title>
        <authorList>
            <person name="de Beer H."/>
            <person name="Hugo C.J."/>
            <person name="Jooste P.J."/>
            <person name="Vancanneyt M."/>
            <person name="Coenye T."/>
            <person name="Vandamme P."/>
        </authorList>
    </citation>
    <scope>NUCLEOTIDE SEQUENCE [LARGE SCALE GENOMIC DNA]</scope>
    <source>
        <strain evidence="2 3">CCUG 51923</strain>
    </source>
</reference>
<evidence type="ECO:0000313" key="2">
    <source>
        <dbReference type="EMBL" id="REC56278.1"/>
    </source>
</evidence>
<name>A0A3D9BRX8_9FLAO</name>
<gene>
    <name evidence="2" type="ORF">DRF62_04220</name>
</gene>
<protein>
    <submittedName>
        <fullName evidence="2">AAA family ATPase</fullName>
    </submittedName>
</protein>
<dbReference type="PANTHER" id="PTHR23074">
    <property type="entry name" value="AAA DOMAIN-CONTAINING"/>
    <property type="match status" value="1"/>
</dbReference>
<dbReference type="InterPro" id="IPR003959">
    <property type="entry name" value="ATPase_AAA_core"/>
</dbReference>
<dbReference type="Proteomes" id="UP000256512">
    <property type="component" value="Unassembled WGS sequence"/>
</dbReference>
<organism evidence="2 3">
    <name type="scientific">Chryseobacterium piscium</name>
    <dbReference type="NCBI Taxonomy" id="333702"/>
    <lineage>
        <taxon>Bacteria</taxon>
        <taxon>Pseudomonadati</taxon>
        <taxon>Bacteroidota</taxon>
        <taxon>Flavobacteriia</taxon>
        <taxon>Flavobacteriales</taxon>
        <taxon>Weeksellaceae</taxon>
        <taxon>Chryseobacterium group</taxon>
        <taxon>Chryseobacterium</taxon>
    </lineage>
</organism>
<evidence type="ECO:0000313" key="3">
    <source>
        <dbReference type="Proteomes" id="UP000256512"/>
    </source>
</evidence>